<dbReference type="RefSeq" id="WP_246278765.1">
    <property type="nucleotide sequence ID" value="NZ_BLPG01000002.1"/>
</dbReference>
<dbReference type="EMBL" id="BLPG01000002">
    <property type="protein sequence ID" value="GFJ95914.1"/>
    <property type="molecule type" value="Genomic_DNA"/>
</dbReference>
<feature type="region of interest" description="Disordered" evidence="1">
    <location>
        <begin position="244"/>
        <end position="264"/>
    </location>
</feature>
<proteinExistence type="predicted"/>
<accession>A0A6V8LIA0</accession>
<dbReference type="InterPro" id="IPR038417">
    <property type="entry name" value="Alpga-gal_N_sf"/>
</dbReference>
<protein>
    <submittedName>
        <fullName evidence="2">Uncharacterized protein</fullName>
    </submittedName>
</protein>
<dbReference type="Proteomes" id="UP000482960">
    <property type="component" value="Unassembled WGS sequence"/>
</dbReference>
<reference evidence="2 3" key="2">
    <citation type="submission" date="2020-03" db="EMBL/GenBank/DDBJ databases">
        <authorList>
            <person name="Ichikawa N."/>
            <person name="Kimura A."/>
            <person name="Kitahashi Y."/>
            <person name="Uohara A."/>
        </authorList>
    </citation>
    <scope>NUCLEOTIDE SEQUENCE [LARGE SCALE GENOMIC DNA]</scope>
    <source>
        <strain evidence="2 3">NBRC 108638</strain>
    </source>
</reference>
<reference evidence="2 3" key="1">
    <citation type="submission" date="2020-03" db="EMBL/GenBank/DDBJ databases">
        <title>Whole genome shotgun sequence of Phytohabitans rumicis NBRC 108638.</title>
        <authorList>
            <person name="Komaki H."/>
            <person name="Tamura T."/>
        </authorList>
    </citation>
    <scope>NUCLEOTIDE SEQUENCE [LARGE SCALE GENOMIC DNA]</scope>
    <source>
        <strain evidence="2 3">NBRC 108638</strain>
    </source>
</reference>
<name>A0A6V8LIA0_9ACTN</name>
<dbReference type="AlphaFoldDB" id="A0A6V8LIA0"/>
<keyword evidence="3" id="KW-1185">Reference proteome</keyword>
<comment type="caution">
    <text evidence="2">The sequence shown here is derived from an EMBL/GenBank/DDBJ whole genome shotgun (WGS) entry which is preliminary data.</text>
</comment>
<organism evidence="2 3">
    <name type="scientific">Phytohabitans rumicis</name>
    <dbReference type="NCBI Taxonomy" id="1076125"/>
    <lineage>
        <taxon>Bacteria</taxon>
        <taxon>Bacillati</taxon>
        <taxon>Actinomycetota</taxon>
        <taxon>Actinomycetes</taxon>
        <taxon>Micromonosporales</taxon>
        <taxon>Micromonosporaceae</taxon>
    </lineage>
</organism>
<evidence type="ECO:0000313" key="2">
    <source>
        <dbReference type="EMBL" id="GFJ95914.1"/>
    </source>
</evidence>
<evidence type="ECO:0000313" key="3">
    <source>
        <dbReference type="Proteomes" id="UP000482960"/>
    </source>
</evidence>
<feature type="compositionally biased region" description="Polar residues" evidence="1">
    <location>
        <begin position="245"/>
        <end position="259"/>
    </location>
</feature>
<dbReference type="Gene3D" id="2.70.98.60">
    <property type="entry name" value="alpha-galactosidase from lactobacil brevis"/>
    <property type="match status" value="1"/>
</dbReference>
<sequence length="282" mass="30360">MESGTSLVWGHSALKLVVDVSPDGPVAVRALTGPGGRQDPLRAAQPLVELLVAGEGRVRTSQRFSETTVGRRLTYAGSEQTRDGAWRELRVDLRDERTGLAAQVYVRSADGVGACQVRTRVTNQGVAPVVLLGVTSFAAGLAGHRVDDLDLVRGDSEWLGEGRWTRQRLRDGVPDLSLPVHHQDGRGRVAVTSTGTWSTGAHLPTGGLVDRAGGAAWLWQVEHNGAWRWEVGSGSAARTWRCSVRPTSTTSGSTASNRGRASPPYPCRWRCPATGWTARSRR</sequence>
<gene>
    <name evidence="2" type="ORF">Prum_095560</name>
</gene>
<evidence type="ECO:0000256" key="1">
    <source>
        <dbReference type="SAM" id="MobiDB-lite"/>
    </source>
</evidence>